<accession>A0A3P6SZ70</accession>
<feature type="compositionally biased region" description="Polar residues" evidence="1">
    <location>
        <begin position="60"/>
        <end position="73"/>
    </location>
</feature>
<proteinExistence type="predicted"/>
<keyword evidence="3" id="KW-1185">Reference proteome</keyword>
<protein>
    <submittedName>
        <fullName evidence="2">Uncharacterized protein</fullName>
    </submittedName>
</protein>
<dbReference type="EMBL" id="UYRT01019947">
    <property type="protein sequence ID" value="VDK58878.1"/>
    <property type="molecule type" value="Genomic_DNA"/>
</dbReference>
<feature type="compositionally biased region" description="Low complexity" evidence="1">
    <location>
        <begin position="23"/>
        <end position="42"/>
    </location>
</feature>
<sequence>MHTAGANAAADTLQHTEISAFGAPPSNASSTNASPVPFGMAPQPVPPMPQNQNLAIYEQTPFSRTDGSYSSSPVMPPLHMHQQAAAAAGPGCSQHSCTSLLVFHCFLQKAVVICF</sequence>
<name>A0A3P6SZ70_9BILA</name>
<evidence type="ECO:0000256" key="1">
    <source>
        <dbReference type="SAM" id="MobiDB-lite"/>
    </source>
</evidence>
<feature type="region of interest" description="Disordered" evidence="1">
    <location>
        <begin position="1"/>
        <end position="76"/>
    </location>
</feature>
<organism evidence="2 3">
    <name type="scientific">Gongylonema pulchrum</name>
    <dbReference type="NCBI Taxonomy" id="637853"/>
    <lineage>
        <taxon>Eukaryota</taxon>
        <taxon>Metazoa</taxon>
        <taxon>Ecdysozoa</taxon>
        <taxon>Nematoda</taxon>
        <taxon>Chromadorea</taxon>
        <taxon>Rhabditida</taxon>
        <taxon>Spirurina</taxon>
        <taxon>Spiruromorpha</taxon>
        <taxon>Spiruroidea</taxon>
        <taxon>Gongylonematidae</taxon>
        <taxon>Gongylonema</taxon>
    </lineage>
</organism>
<reference evidence="2 3" key="1">
    <citation type="submission" date="2018-11" db="EMBL/GenBank/DDBJ databases">
        <authorList>
            <consortium name="Pathogen Informatics"/>
        </authorList>
    </citation>
    <scope>NUCLEOTIDE SEQUENCE [LARGE SCALE GENOMIC DNA]</scope>
</reference>
<dbReference type="AlphaFoldDB" id="A0A3P6SZ70"/>
<gene>
    <name evidence="2" type="ORF">GPUH_LOCUS7583</name>
</gene>
<evidence type="ECO:0000313" key="2">
    <source>
        <dbReference type="EMBL" id="VDK58878.1"/>
    </source>
</evidence>
<evidence type="ECO:0000313" key="3">
    <source>
        <dbReference type="Proteomes" id="UP000271098"/>
    </source>
</evidence>
<dbReference type="Proteomes" id="UP000271098">
    <property type="component" value="Unassembled WGS sequence"/>
</dbReference>